<evidence type="ECO:0000256" key="1">
    <source>
        <dbReference type="ARBA" id="ARBA00022512"/>
    </source>
</evidence>
<proteinExistence type="predicted"/>
<evidence type="ECO:0000256" key="5">
    <source>
        <dbReference type="SAM" id="MobiDB-lite"/>
    </source>
</evidence>
<accession>A0AAJ2IX82</accession>
<evidence type="ECO:0000259" key="7">
    <source>
        <dbReference type="PROSITE" id="PS50847"/>
    </source>
</evidence>
<dbReference type="NCBIfam" id="TIGR01167">
    <property type="entry name" value="LPXTG_anchor"/>
    <property type="match status" value="1"/>
</dbReference>
<reference evidence="8" key="1">
    <citation type="submission" date="2023-03" db="EMBL/GenBank/DDBJ databases">
        <authorList>
            <person name="Shen W."/>
            <person name="Cai J."/>
        </authorList>
    </citation>
    <scope>NUCLEOTIDE SEQUENCE</scope>
    <source>
        <strain evidence="8">P86-2</strain>
    </source>
</reference>
<dbReference type="InterPro" id="IPR019931">
    <property type="entry name" value="LPXTG_anchor"/>
</dbReference>
<dbReference type="RefSeq" id="WP_270219837.1">
    <property type="nucleotide sequence ID" value="NZ_JARPXR010000025.1"/>
</dbReference>
<dbReference type="AlphaFoldDB" id="A0AAJ2IX82"/>
<keyword evidence="2" id="KW-0964">Secreted</keyword>
<organism evidence="8 9">
    <name type="scientific">Lactococcus petauri</name>
    <dbReference type="NCBI Taxonomy" id="1940789"/>
    <lineage>
        <taxon>Bacteria</taxon>
        <taxon>Bacillati</taxon>
        <taxon>Bacillota</taxon>
        <taxon>Bacilli</taxon>
        <taxon>Lactobacillales</taxon>
        <taxon>Streptococcaceae</taxon>
        <taxon>Lactococcus</taxon>
    </lineage>
</organism>
<comment type="caution">
    <text evidence="8">The sequence shown here is derived from an EMBL/GenBank/DDBJ whole genome shotgun (WGS) entry which is preliminary data.</text>
</comment>
<protein>
    <submittedName>
        <fullName evidence="8">LPXTG cell wall anchor domain-containing protein</fullName>
    </submittedName>
</protein>
<feature type="domain" description="Gram-positive cocci surface proteins LPxTG" evidence="7">
    <location>
        <begin position="39"/>
        <end position="75"/>
    </location>
</feature>
<feature type="compositionally biased region" description="Basic and acidic residues" evidence="5">
    <location>
        <begin position="28"/>
        <end position="40"/>
    </location>
</feature>
<dbReference type="Proteomes" id="UP001262817">
    <property type="component" value="Unassembled WGS sequence"/>
</dbReference>
<evidence type="ECO:0000313" key="9">
    <source>
        <dbReference type="Proteomes" id="UP001262817"/>
    </source>
</evidence>
<evidence type="ECO:0000256" key="2">
    <source>
        <dbReference type="ARBA" id="ARBA00022525"/>
    </source>
</evidence>
<sequence length="75" mass="8504">MVITNSHTPEKVNTELPPKKPNNGGMKENTHSNKKDRFLPNTGEERKSLLTLIGILILGFVIFIVIKKKEINSKY</sequence>
<keyword evidence="1" id="KW-0134">Cell wall</keyword>
<dbReference type="EMBL" id="JARPXR010000025">
    <property type="protein sequence ID" value="MDT2584620.1"/>
    <property type="molecule type" value="Genomic_DNA"/>
</dbReference>
<feature type="transmembrane region" description="Helical" evidence="6">
    <location>
        <begin position="48"/>
        <end position="66"/>
    </location>
</feature>
<gene>
    <name evidence="8" type="ORF">P7D17_11075</name>
</gene>
<evidence type="ECO:0000313" key="8">
    <source>
        <dbReference type="EMBL" id="MDT2584620.1"/>
    </source>
</evidence>
<name>A0AAJ2IX82_9LACT</name>
<keyword evidence="6" id="KW-1133">Transmembrane helix</keyword>
<keyword evidence="4" id="KW-0572">Peptidoglycan-anchor</keyword>
<evidence type="ECO:0000256" key="6">
    <source>
        <dbReference type="SAM" id="Phobius"/>
    </source>
</evidence>
<keyword evidence="6" id="KW-0812">Transmembrane</keyword>
<feature type="region of interest" description="Disordered" evidence="5">
    <location>
        <begin position="1"/>
        <end position="40"/>
    </location>
</feature>
<evidence type="ECO:0000256" key="4">
    <source>
        <dbReference type="ARBA" id="ARBA00023088"/>
    </source>
</evidence>
<evidence type="ECO:0000256" key="3">
    <source>
        <dbReference type="ARBA" id="ARBA00022729"/>
    </source>
</evidence>
<keyword evidence="3" id="KW-0732">Signal</keyword>
<dbReference type="PROSITE" id="PS50847">
    <property type="entry name" value="GRAM_POS_ANCHORING"/>
    <property type="match status" value="1"/>
</dbReference>
<keyword evidence="6" id="KW-0472">Membrane</keyword>
<dbReference type="Pfam" id="PF00746">
    <property type="entry name" value="Gram_pos_anchor"/>
    <property type="match status" value="1"/>
</dbReference>